<reference evidence="3" key="1">
    <citation type="submission" date="2020-10" db="EMBL/GenBank/DDBJ databases">
        <title>Unveiling of a novel bifunctional photoreceptor, Dualchrome1, isolated from a cosmopolitan green alga.</title>
        <authorList>
            <person name="Suzuki S."/>
            <person name="Kawachi M."/>
        </authorList>
    </citation>
    <scope>NUCLEOTIDE SEQUENCE</scope>
    <source>
        <strain evidence="3">NIES 2893</strain>
    </source>
</reference>
<accession>A0A830HWX2</accession>
<keyword evidence="4" id="KW-1185">Reference proteome</keyword>
<feature type="compositionally biased region" description="Low complexity" evidence="2">
    <location>
        <begin position="684"/>
        <end position="699"/>
    </location>
</feature>
<feature type="region of interest" description="Disordered" evidence="2">
    <location>
        <begin position="193"/>
        <end position="212"/>
    </location>
</feature>
<evidence type="ECO:0008006" key="5">
    <source>
        <dbReference type="Google" id="ProtNLM"/>
    </source>
</evidence>
<evidence type="ECO:0000313" key="4">
    <source>
        <dbReference type="Proteomes" id="UP000660262"/>
    </source>
</evidence>
<feature type="region of interest" description="Disordered" evidence="2">
    <location>
        <begin position="675"/>
        <end position="718"/>
    </location>
</feature>
<gene>
    <name evidence="3" type="ORF">PPROV_000870400</name>
</gene>
<evidence type="ECO:0000256" key="2">
    <source>
        <dbReference type="SAM" id="MobiDB-lite"/>
    </source>
</evidence>
<dbReference type="AlphaFoldDB" id="A0A830HWX2"/>
<feature type="region of interest" description="Disordered" evidence="2">
    <location>
        <begin position="636"/>
        <end position="660"/>
    </location>
</feature>
<keyword evidence="1" id="KW-0175">Coiled coil</keyword>
<dbReference type="EMBL" id="BNJQ01000027">
    <property type="protein sequence ID" value="GHP09971.1"/>
    <property type="molecule type" value="Genomic_DNA"/>
</dbReference>
<evidence type="ECO:0000256" key="1">
    <source>
        <dbReference type="SAM" id="Coils"/>
    </source>
</evidence>
<feature type="region of interest" description="Disordered" evidence="2">
    <location>
        <begin position="436"/>
        <end position="458"/>
    </location>
</feature>
<feature type="compositionally biased region" description="Low complexity" evidence="2">
    <location>
        <begin position="444"/>
        <end position="457"/>
    </location>
</feature>
<sequence>MADGVPPSPATNLGRNSMSQNFHSALSHDPSMMMMNNNQPLMSPLMQHRSPFANRFAALSNQTMSQTNTALTTAKTNTLASVQQGSKATLTPRSVGSKQPIAKTMVTPTKGASTPSVVDDKENAGVVPHQMAAAVLPAVSLTPVMGSSLKPNNQDDDNSADAAAAAAEANNDENNNNQAPGAGSLKRVRSALATPLSDNGRANGKRRKSMAVGRRVSFAPQLFETKEFFQDSPRRSAAMPAKAIVFAEPAVTVIPSPTAAAGDGEDSEMELTMQLPMPATVQQPPASNEAHDVNEGDAEDATAQLPALSDLVASDETEGEGITEVIANTLSDTVAEVAELEDANANAAADTDATTVLPALSDLIAGDEADEVNDEEEDEHEATMEMTKVIPAEALKHAVENDVSMEMTTVLPAMLPAATADETTVLPALADLVANDEEEDANEQQDAAAPPNPDAADTTTMLPALADLIANDEAEDAEGEQPQQEEDISMDITKVLPAADSFPHAEAEQQNEDEGLEELAAAVDDTRASLIEEDISMEMTKVLSDPLQEQQEEQGGGDDTALLRLEAALEAGAAAQPPANVPAAEEDITMNAKQALGDKTFAFVYGNGARPSGVSGVSELSELNLTETFNGPGVAPLRSPDAYSRPSEVRPSLAMSPGAAEQVRTRALNMVRRSMGGAAAGRPSLLASRRSSGKAASRLTPSVQAAAPAPEEAGMVTPVDEMANGDNAETGGSEMAPPSAELFAAAQQAAQAVVDDDQPTATITQQEVPQEAPTAQEDMLMAPLASPGADAGASGSFAEFCRLADVAFLDARRATSFGGAGNMPSPSTDAPASLREALHLMCLSAPMAESLEAQRDALEVLAAERKAECRDLEAAFSRGDVGAGLASELAWASGEPLAALQARYTSLKDHCRTMGKLGWKVHRQGVVADENARMQEHIRLLEEDLLLVQQSLVTVQKLSLNVQSFRDAARMKRAAKEERMDRKQAALQAKEARMARLAEVRAENAARREQLAASAREAQATTATIQDLEAERQTAVATMPKPATPKAATPRKTVSARLNFVQGERLRALEDVQILENINGWKVAHLDGGSEARAIHLQLNDSDVSVSIPLSTNDDAPAGQATLARVQSSMCTAQRQLEALNEVAAVTRRYRKYPWVIHCEPMAAKETLEVRIVCASLDTLKRCEAVVDLSQYPVGMPKLMGAPACTNVQLSEITSAVSRAGRGPLQVDRLVRAIGHALAGI</sequence>
<feature type="region of interest" description="Disordered" evidence="2">
    <location>
        <begin position="146"/>
        <end position="183"/>
    </location>
</feature>
<feature type="region of interest" description="Disordered" evidence="2">
    <location>
        <begin position="1"/>
        <end position="32"/>
    </location>
</feature>
<name>A0A830HWX2_9CHLO</name>
<feature type="compositionally biased region" description="Polar residues" evidence="2">
    <location>
        <begin position="10"/>
        <end position="24"/>
    </location>
</feature>
<protein>
    <recommendedName>
        <fullName evidence="5">Spc7 kinetochore protein domain-containing protein</fullName>
    </recommendedName>
</protein>
<feature type="compositionally biased region" description="Low complexity" evidence="2">
    <location>
        <begin position="160"/>
        <end position="179"/>
    </location>
</feature>
<evidence type="ECO:0000313" key="3">
    <source>
        <dbReference type="EMBL" id="GHP09971.1"/>
    </source>
</evidence>
<proteinExistence type="predicted"/>
<feature type="coiled-coil region" evidence="1">
    <location>
        <begin position="973"/>
        <end position="1031"/>
    </location>
</feature>
<comment type="caution">
    <text evidence="3">The sequence shown here is derived from an EMBL/GenBank/DDBJ whole genome shotgun (WGS) entry which is preliminary data.</text>
</comment>
<organism evidence="3 4">
    <name type="scientific">Pycnococcus provasolii</name>
    <dbReference type="NCBI Taxonomy" id="41880"/>
    <lineage>
        <taxon>Eukaryota</taxon>
        <taxon>Viridiplantae</taxon>
        <taxon>Chlorophyta</taxon>
        <taxon>Pseudoscourfieldiophyceae</taxon>
        <taxon>Pseudoscourfieldiales</taxon>
        <taxon>Pycnococcaceae</taxon>
        <taxon>Pycnococcus</taxon>
    </lineage>
</organism>
<dbReference type="Proteomes" id="UP000660262">
    <property type="component" value="Unassembled WGS sequence"/>
</dbReference>